<reference key="2">
    <citation type="submission" date="2011-04" db="EMBL/GenBank/DDBJ databases">
        <title>Complete sequence of chromosome of Haliscomenobacter hydrossis DSM 1100.</title>
        <authorList>
            <consortium name="US DOE Joint Genome Institute (JGI-PGF)"/>
            <person name="Lucas S."/>
            <person name="Han J."/>
            <person name="Lapidus A."/>
            <person name="Bruce D."/>
            <person name="Goodwin L."/>
            <person name="Pitluck S."/>
            <person name="Peters L."/>
            <person name="Kyrpides N."/>
            <person name="Mavromatis K."/>
            <person name="Ivanova N."/>
            <person name="Ovchinnikova G."/>
            <person name="Pagani I."/>
            <person name="Daligault H."/>
            <person name="Detter J.C."/>
            <person name="Han C."/>
            <person name="Land M."/>
            <person name="Hauser L."/>
            <person name="Markowitz V."/>
            <person name="Cheng J.-F."/>
            <person name="Hugenholtz P."/>
            <person name="Woyke T."/>
            <person name="Wu D."/>
            <person name="Verbarg S."/>
            <person name="Frueling A."/>
            <person name="Brambilla E."/>
            <person name="Klenk H.-P."/>
            <person name="Eisen J.A."/>
        </authorList>
    </citation>
    <scope>NUCLEOTIDE SEQUENCE</scope>
    <source>
        <strain>DSM 1100</strain>
    </source>
</reference>
<feature type="transmembrane region" description="Helical" evidence="1">
    <location>
        <begin position="12"/>
        <end position="33"/>
    </location>
</feature>
<sequence>MERISSNLTLAYKFVLPIFWLVLMGSTTAAILIVKFAGVGNTSPWVIRGVMLFIFLSGALFLALTLMRLKRIEVGEEGVYVTNYFKNVRYPFSEVDGITVTSFFIFSVGTLHLKGKGSFGQHIPFIPSPSRFYSFFEENPELKERLLKV</sequence>
<keyword evidence="1" id="KW-1133">Transmembrane helix</keyword>
<dbReference type="AlphaFoldDB" id="F4L748"/>
<proteinExistence type="predicted"/>
<accession>F4L748</accession>
<reference evidence="2 3" key="1">
    <citation type="journal article" date="2011" name="Stand. Genomic Sci.">
        <title>Complete genome sequence of Haliscomenobacter hydrossis type strain (O).</title>
        <authorList>
            <consortium name="US DOE Joint Genome Institute (JGI-PGF)"/>
            <person name="Daligault H."/>
            <person name="Lapidus A."/>
            <person name="Zeytun A."/>
            <person name="Nolan M."/>
            <person name="Lucas S."/>
            <person name="Del Rio T.G."/>
            <person name="Tice H."/>
            <person name="Cheng J.F."/>
            <person name="Tapia R."/>
            <person name="Han C."/>
            <person name="Goodwin L."/>
            <person name="Pitluck S."/>
            <person name="Liolios K."/>
            <person name="Pagani I."/>
            <person name="Ivanova N."/>
            <person name="Huntemann M."/>
            <person name="Mavromatis K."/>
            <person name="Mikhailova N."/>
            <person name="Pati A."/>
            <person name="Chen A."/>
            <person name="Palaniappan K."/>
            <person name="Land M."/>
            <person name="Hauser L."/>
            <person name="Brambilla E.M."/>
            <person name="Rohde M."/>
            <person name="Verbarg S."/>
            <person name="Goker M."/>
            <person name="Bristow J."/>
            <person name="Eisen J.A."/>
            <person name="Markowitz V."/>
            <person name="Hugenholtz P."/>
            <person name="Kyrpides N.C."/>
            <person name="Klenk H.P."/>
            <person name="Woyke T."/>
        </authorList>
    </citation>
    <scope>NUCLEOTIDE SEQUENCE [LARGE SCALE GENOMIC DNA]</scope>
    <source>
        <strain evidence="3">ATCC 27775 / DSM 1100 / LMG 10767 / O</strain>
    </source>
</reference>
<gene>
    <name evidence="2" type="ordered locus">Halhy_4280</name>
</gene>
<name>F4L748_HALH1</name>
<dbReference type="OrthoDB" id="1493505at2"/>
<organism evidence="2 3">
    <name type="scientific">Haliscomenobacter hydrossis (strain ATCC 27775 / DSM 1100 / LMG 10767 / O)</name>
    <dbReference type="NCBI Taxonomy" id="760192"/>
    <lineage>
        <taxon>Bacteria</taxon>
        <taxon>Pseudomonadati</taxon>
        <taxon>Bacteroidota</taxon>
        <taxon>Saprospiria</taxon>
        <taxon>Saprospirales</taxon>
        <taxon>Haliscomenobacteraceae</taxon>
        <taxon>Haliscomenobacter</taxon>
    </lineage>
</organism>
<dbReference type="HOGENOM" id="CLU_1747094_0_0_10"/>
<dbReference type="EMBL" id="CP002691">
    <property type="protein sequence ID" value="AEE52124.1"/>
    <property type="molecule type" value="Genomic_DNA"/>
</dbReference>
<evidence type="ECO:0008006" key="4">
    <source>
        <dbReference type="Google" id="ProtNLM"/>
    </source>
</evidence>
<dbReference type="KEGG" id="hhy:Halhy_4280"/>
<keyword evidence="3" id="KW-1185">Reference proteome</keyword>
<protein>
    <recommendedName>
        <fullName evidence="4">DUF304 domain-containing protein</fullName>
    </recommendedName>
</protein>
<evidence type="ECO:0000313" key="2">
    <source>
        <dbReference type="EMBL" id="AEE52124.1"/>
    </source>
</evidence>
<evidence type="ECO:0000256" key="1">
    <source>
        <dbReference type="SAM" id="Phobius"/>
    </source>
</evidence>
<keyword evidence="1" id="KW-0472">Membrane</keyword>
<dbReference type="Proteomes" id="UP000008461">
    <property type="component" value="Chromosome"/>
</dbReference>
<feature type="transmembrane region" description="Helical" evidence="1">
    <location>
        <begin position="45"/>
        <end position="66"/>
    </location>
</feature>
<evidence type="ECO:0000313" key="3">
    <source>
        <dbReference type="Proteomes" id="UP000008461"/>
    </source>
</evidence>
<keyword evidence="1" id="KW-0812">Transmembrane</keyword>
<dbReference type="RefSeq" id="WP_013766662.1">
    <property type="nucleotide sequence ID" value="NC_015510.1"/>
</dbReference>